<dbReference type="PROSITE" id="PS50940">
    <property type="entry name" value="CHIT_BIND_II"/>
    <property type="match status" value="2"/>
</dbReference>
<feature type="domain" description="SRCR" evidence="19">
    <location>
        <begin position="1160"/>
        <end position="1265"/>
    </location>
</feature>
<evidence type="ECO:0000259" key="21">
    <source>
        <dbReference type="PROSITE" id="PS50948"/>
    </source>
</evidence>
<evidence type="ECO:0000256" key="11">
    <source>
        <dbReference type="PROSITE-ProRule" id="PRU00121"/>
    </source>
</evidence>
<feature type="disulfide bond" evidence="12">
    <location>
        <begin position="1005"/>
        <end position="1023"/>
    </location>
</feature>
<evidence type="ECO:0000256" key="1">
    <source>
        <dbReference type="ARBA" id="ARBA00004613"/>
    </source>
</evidence>
<dbReference type="SUPFAM" id="SSF57440">
    <property type="entry name" value="Kringle-like"/>
    <property type="match status" value="1"/>
</dbReference>
<dbReference type="CDD" id="cd01099">
    <property type="entry name" value="PAN_AP_HGF"/>
    <property type="match status" value="1"/>
</dbReference>
<dbReference type="Pfam" id="PF00530">
    <property type="entry name" value="SRCR"/>
    <property type="match status" value="3"/>
</dbReference>
<dbReference type="InterPro" id="IPR002557">
    <property type="entry name" value="Chitin-bd_dom"/>
</dbReference>
<feature type="domain" description="SRCR" evidence="19">
    <location>
        <begin position="608"/>
        <end position="713"/>
    </location>
</feature>
<feature type="compositionally biased region" description="Polar residues" evidence="15">
    <location>
        <begin position="445"/>
        <end position="458"/>
    </location>
</feature>
<evidence type="ECO:0000259" key="20">
    <source>
        <dbReference type="PROSITE" id="PS50940"/>
    </source>
</evidence>
<dbReference type="GO" id="GO:0006508">
    <property type="term" value="P:proteolysis"/>
    <property type="evidence" value="ECO:0007669"/>
    <property type="project" value="UniProtKB-KW"/>
</dbReference>
<feature type="disulfide bond" evidence="13">
    <location>
        <begin position="1352"/>
        <end position="1413"/>
    </location>
</feature>
<dbReference type="InterPro" id="IPR009003">
    <property type="entry name" value="Peptidase_S1_PA"/>
</dbReference>
<dbReference type="PROSITE" id="PS50287">
    <property type="entry name" value="SRCR_2"/>
    <property type="match status" value="3"/>
</dbReference>
<dbReference type="SMART" id="SM00494">
    <property type="entry name" value="ChtBD2"/>
    <property type="match status" value="2"/>
</dbReference>
<feature type="region of interest" description="Disordered" evidence="15">
    <location>
        <begin position="445"/>
        <end position="466"/>
    </location>
</feature>
<protein>
    <recommendedName>
        <fullName evidence="24">Neurotrypsin</fullName>
    </recommendedName>
</protein>
<dbReference type="SUPFAM" id="SSF57414">
    <property type="entry name" value="Hairpin loop containing domain-like"/>
    <property type="match status" value="1"/>
</dbReference>
<evidence type="ECO:0000256" key="8">
    <source>
        <dbReference type="ARBA" id="ARBA00022825"/>
    </source>
</evidence>
<feature type="region of interest" description="Disordered" evidence="15">
    <location>
        <begin position="241"/>
        <end position="291"/>
    </location>
</feature>
<dbReference type="InterPro" id="IPR023415">
    <property type="entry name" value="LDLR_class-A_CS"/>
</dbReference>
<dbReference type="InterPro" id="IPR043504">
    <property type="entry name" value="Peptidase_S1_PA_chymotrypsin"/>
</dbReference>
<evidence type="ECO:0000256" key="4">
    <source>
        <dbReference type="ARBA" id="ARBA00022670"/>
    </source>
</evidence>
<dbReference type="EMBL" id="NEVH01012087">
    <property type="protein sequence ID" value="PNF30619.1"/>
    <property type="molecule type" value="Genomic_DNA"/>
</dbReference>
<dbReference type="Gene3D" id="3.10.100.10">
    <property type="entry name" value="Mannose-Binding Protein A, subunit A"/>
    <property type="match status" value="1"/>
</dbReference>
<evidence type="ECO:0000259" key="17">
    <source>
        <dbReference type="PROSITE" id="PS50070"/>
    </source>
</evidence>
<keyword evidence="3 11" id="KW-0420">Kringle</keyword>
<dbReference type="SMART" id="SM00130">
    <property type="entry name" value="KR"/>
    <property type="match status" value="1"/>
</dbReference>
<dbReference type="Gene3D" id="2.170.140.10">
    <property type="entry name" value="Chitin binding domain"/>
    <property type="match status" value="2"/>
</dbReference>
<dbReference type="InParanoid" id="A0A2J7QPV9"/>
<dbReference type="PROSITE" id="PS00135">
    <property type="entry name" value="TRYPSIN_SER"/>
    <property type="match status" value="1"/>
</dbReference>
<dbReference type="PRINTS" id="PR00261">
    <property type="entry name" value="LDLRECEPTOR"/>
</dbReference>
<dbReference type="EMBL" id="NEVH01012087">
    <property type="protein sequence ID" value="PNF30620.1"/>
    <property type="molecule type" value="Genomic_DNA"/>
</dbReference>
<proteinExistence type="predicted"/>
<feature type="domain" description="Chitin-binding type-2" evidence="20">
    <location>
        <begin position="357"/>
        <end position="413"/>
    </location>
</feature>
<keyword evidence="8 14" id="KW-0720">Serine protease</keyword>
<dbReference type="InterPro" id="IPR001190">
    <property type="entry name" value="SRCR"/>
</dbReference>
<dbReference type="OrthoDB" id="6020543at2759"/>
<dbReference type="SUPFAM" id="SSF50494">
    <property type="entry name" value="Trypsin-like serine proteases"/>
    <property type="match status" value="1"/>
</dbReference>
<dbReference type="SMART" id="SM00473">
    <property type="entry name" value="PAN_AP"/>
    <property type="match status" value="1"/>
</dbReference>
<evidence type="ECO:0000259" key="18">
    <source>
        <dbReference type="PROSITE" id="PS50240"/>
    </source>
</evidence>
<name>A0A2J7QPV9_9NEOP</name>
<dbReference type="InterPro" id="IPR003609">
    <property type="entry name" value="Pan_app"/>
</dbReference>
<evidence type="ECO:0000256" key="3">
    <source>
        <dbReference type="ARBA" id="ARBA00022572"/>
    </source>
</evidence>
<evidence type="ECO:0000256" key="13">
    <source>
        <dbReference type="PROSITE-ProRule" id="PRU00196"/>
    </source>
</evidence>
<dbReference type="InterPro" id="IPR002172">
    <property type="entry name" value="LDrepeatLR_classA_rpt"/>
</dbReference>
<comment type="subcellular location">
    <subcellularLocation>
        <location evidence="1">Secreted</location>
    </subcellularLocation>
</comment>
<dbReference type="GO" id="GO:0005576">
    <property type="term" value="C:extracellular region"/>
    <property type="evidence" value="ECO:0007669"/>
    <property type="project" value="UniProtKB-SubCell"/>
</dbReference>
<evidence type="ECO:0000256" key="6">
    <source>
        <dbReference type="ARBA" id="ARBA00022737"/>
    </source>
</evidence>
<organism evidence="22 23">
    <name type="scientific">Cryptotermes secundus</name>
    <dbReference type="NCBI Taxonomy" id="105785"/>
    <lineage>
        <taxon>Eukaryota</taxon>
        <taxon>Metazoa</taxon>
        <taxon>Ecdysozoa</taxon>
        <taxon>Arthropoda</taxon>
        <taxon>Hexapoda</taxon>
        <taxon>Insecta</taxon>
        <taxon>Pterygota</taxon>
        <taxon>Neoptera</taxon>
        <taxon>Polyneoptera</taxon>
        <taxon>Dictyoptera</taxon>
        <taxon>Blattodea</taxon>
        <taxon>Blattoidea</taxon>
        <taxon>Termitoidae</taxon>
        <taxon>Kalotermitidae</taxon>
        <taxon>Cryptotermitinae</taxon>
        <taxon>Cryptotermes</taxon>
    </lineage>
</organism>
<feature type="disulfide bond" evidence="12">
    <location>
        <begin position="1136"/>
        <end position="1151"/>
    </location>
</feature>
<keyword evidence="2" id="KW-0964">Secreted</keyword>
<feature type="signal peptide" evidence="16">
    <location>
        <begin position="1"/>
        <end position="21"/>
    </location>
</feature>
<dbReference type="PROSITE" id="PS01209">
    <property type="entry name" value="LDLRA_1"/>
    <property type="match status" value="2"/>
</dbReference>
<comment type="caution">
    <text evidence="22">The sequence shown here is derived from an EMBL/GenBank/DDBJ whole genome shotgun (WGS) entry which is preliminary data.</text>
</comment>
<feature type="disulfide bond" evidence="12">
    <location>
        <begin position="1124"/>
        <end position="1142"/>
    </location>
</feature>
<gene>
    <name evidence="22" type="ORF">B7P43_G06127</name>
</gene>
<evidence type="ECO:0000256" key="5">
    <source>
        <dbReference type="ARBA" id="ARBA00022729"/>
    </source>
</evidence>
<dbReference type="FunFam" id="3.10.250.10:FF:000001">
    <property type="entry name" value="Lysyl oxidase 4 isoform X1"/>
    <property type="match status" value="1"/>
</dbReference>
<dbReference type="CDD" id="cd00190">
    <property type="entry name" value="Tryp_SPc"/>
    <property type="match status" value="1"/>
</dbReference>
<dbReference type="InterPro" id="IPR001304">
    <property type="entry name" value="C-type_lectin-like"/>
</dbReference>
<feature type="region of interest" description="Disordered" evidence="15">
    <location>
        <begin position="142"/>
        <end position="174"/>
    </location>
</feature>
<feature type="disulfide bond" evidence="13">
    <location>
        <begin position="1234"/>
        <end position="1244"/>
    </location>
</feature>
<dbReference type="PROSITE" id="PS50240">
    <property type="entry name" value="TRYPSIN_DOM"/>
    <property type="match status" value="1"/>
</dbReference>
<dbReference type="InterPro" id="IPR000001">
    <property type="entry name" value="Kringle"/>
</dbReference>
<dbReference type="SMART" id="SM00202">
    <property type="entry name" value="SR"/>
    <property type="match status" value="3"/>
</dbReference>
<evidence type="ECO:0008006" key="24">
    <source>
        <dbReference type="Google" id="ProtNLM"/>
    </source>
</evidence>
<evidence type="ECO:0000256" key="2">
    <source>
        <dbReference type="ARBA" id="ARBA00022525"/>
    </source>
</evidence>
<evidence type="ECO:0000313" key="23">
    <source>
        <dbReference type="Proteomes" id="UP000235965"/>
    </source>
</evidence>
<dbReference type="Gene3D" id="3.10.250.10">
    <property type="entry name" value="SRCR-like domain"/>
    <property type="match status" value="3"/>
</dbReference>
<feature type="domain" description="Chitin-binding type-2" evidence="20">
    <location>
        <begin position="460"/>
        <end position="517"/>
    </location>
</feature>
<keyword evidence="7 14" id="KW-0378">Hydrolase</keyword>
<dbReference type="InterPro" id="IPR018056">
    <property type="entry name" value="Kringle_CS"/>
</dbReference>
<dbReference type="GO" id="GO:0016020">
    <property type="term" value="C:membrane"/>
    <property type="evidence" value="ECO:0007669"/>
    <property type="project" value="InterPro"/>
</dbReference>
<dbReference type="InterPro" id="IPR013806">
    <property type="entry name" value="Kringle-like"/>
</dbReference>
<evidence type="ECO:0000256" key="10">
    <source>
        <dbReference type="ARBA" id="ARBA00023180"/>
    </source>
</evidence>
<dbReference type="SUPFAM" id="SSF56487">
    <property type="entry name" value="SRCR-like"/>
    <property type="match status" value="3"/>
</dbReference>
<sequence length="1711" mass="185633">MVTKMLRALEIFLLNVLVCVAIYDPVDEVTKPPKRWVDLPWPVRVDKNSRHASGLVTGEEYIPPTYDYSSKNIMGRMASGDDGIEHIKSTAGQVIPGSPVSRRSDWNIVPDPSSDGGFRLVESSFGDINPAQIPQQGSSSSIVYGNGGIYQENKGNNPGESSKVPGTEATSGAADISGVSSALGLQWPASNVLGSGMSSAGVVSTGVSVPDSSQRLSANVLGSGVSSAAVVGTGVYIGSGYQRPPVNVKGNQPTRHSDQEVSQNSQQQSHSISAESGNVGTPSSSSSKTRWKVSAPVQLQSQFLPAAHWLGSSVSVGLSQKLPAATGVIPAGSQYLPSPYPRSPVHTDVSSVSAFGSTKCPPGGTGQFVYRPDCRQFLNCWKGRGLVQFCAPGTLFNPETLECDFPNKVKCLQSSPDEEQWNNIEMDSTVERHVEGKNQLLEPALSTTHTPSPVQAQTRKSDCPMEGGTGLAPHPTDCSKFLNCWKGTAHSQQCGPGTLFNPQTLQCDFPYRVTCTLSASGSQERAPGKFSQNKPNKSPQLLNVITQSTKISAATTTAATTTRTTTTMTSTTPPPPPSTPTPTTTITPAPSGAIQNLSLLINTSGQVIRLRGGPGPWEGYVEVQGPSPGWGLICDKTNSWTIVEATVVCHQLGYERGAELSWQGRPLQPTEDTLRVSVSEVACSGSEAALSACRLEPGHQCVIARDAVGVRCYKNWVSQCQLGEVNHGKKCYSLVVPSVRHALEGFTHGEALRDCQARGSQLLDITSQVESDFISEWLLQLQPNITNVLTAGVGVSVFHRPLWIWEGSTEPFVFTKWWPGWAHDVRSPPKTGHRPICIVAKRVFPCEHAYYTSDAITDMDADAHDHPTVRMCAANYFFWDTEDCSVTHSHPYICERPLDDIGCMDGDKYNYQGSANMTANGLPCLHWDDPLIIPKLSYRVSERERNATLTGHNYCRNVGGKAQPWCFAGKQRSSQPCAIPTCWRKGVEKVITVTKHECKPEEFECRPGSCIPVKWKCDGQKDCSNGLDERYCEDGFEDVSKHSNHRLEHHDKEKWLQTDARKCAQYCRKAKEFVCRSFSHREQDSVCLLSDSNIGLSGNLVEEEGWDYYEVKLLSLKCDAKFQCGNGKCINMSLVCNGRNDCGDRSDEKNCSAAYLDYAIRLAGSNVSNEGRVEARVFGQWGLICDDLFGLRDAEVVCRELGFPLGATEVLPPGSYISRDYTQPKVFLVDDLKCLGNESSILECEFAGWGVHDCLPEEAVSVVCSVPGQTCAPGFWKCGGSGECLPIAYLCDNINDCEDASDEDPSQCNLPVELRLAGGPNNMEGRVEVRYHGVWGTVCDDDFAEPAATVICRSLGFGGPAQAKKDGFFGPGEGQIWLDQLHCVGNETGIAECLHSYWGEHNCKHNEDAAVICAPGDVRQSLNLQRADDLPRANYVTPVSNILPSECGKRNIDPLNLGDGPVARIVGGYEVPRGSYPWQASVRVRTGGKSVHWCGAAVVSPLHILTAGHCMQDYTKGAYFIRVGDHDTEEAEGTEQELNIDEIYLHEEFNKNMRLNNDIALVKVKGLGMQLGLHVMPACLPHHGVQYTPGLNCTISGWGSVKAAGAGYSRHLRATWIPLLPHETCKASFVYGTKAIGDGMFCAGLLEGGVDSCQGDSGGALVCLINGEFTLYGITSWGHGCGRPNKPGVYTNVGFYRDWIDHKLEDSMSGR</sequence>
<dbReference type="SUPFAM" id="SSF56436">
    <property type="entry name" value="C-type lectin-like"/>
    <property type="match status" value="1"/>
</dbReference>
<dbReference type="CDD" id="cd00112">
    <property type="entry name" value="LDLa"/>
    <property type="match status" value="3"/>
</dbReference>
<dbReference type="FunCoup" id="A0A2J7QPV9">
    <property type="interactions" value="2"/>
</dbReference>
<dbReference type="InterPro" id="IPR016187">
    <property type="entry name" value="CTDL_fold"/>
</dbReference>
<evidence type="ECO:0000256" key="9">
    <source>
        <dbReference type="ARBA" id="ARBA00023157"/>
    </source>
</evidence>
<evidence type="ECO:0000256" key="15">
    <source>
        <dbReference type="SAM" id="MobiDB-lite"/>
    </source>
</evidence>
<dbReference type="InterPro" id="IPR036508">
    <property type="entry name" value="Chitin-bd_dom_sf"/>
</dbReference>
<feature type="disulfide bond" evidence="13">
    <location>
        <begin position="1383"/>
        <end position="1393"/>
    </location>
</feature>
<dbReference type="InterPro" id="IPR036772">
    <property type="entry name" value="SRCR-like_dom_sf"/>
</dbReference>
<feature type="disulfide bond" evidence="12">
    <location>
        <begin position="998"/>
        <end position="1010"/>
    </location>
</feature>
<dbReference type="Pfam" id="PF00057">
    <property type="entry name" value="Ldl_recept_a"/>
    <property type="match status" value="3"/>
</dbReference>
<feature type="domain" description="Peptidase S1" evidence="18">
    <location>
        <begin position="1465"/>
        <end position="1705"/>
    </location>
</feature>
<dbReference type="InterPro" id="IPR033116">
    <property type="entry name" value="TRYPSIN_SER"/>
</dbReference>
<feature type="disulfide bond" evidence="13">
    <location>
        <begin position="683"/>
        <end position="693"/>
    </location>
</feature>
<accession>A0A2J7QPV9</accession>
<dbReference type="FunFam" id="2.40.10.10:FF:000003">
    <property type="entry name" value="Transmembrane serine protease 3"/>
    <property type="match status" value="1"/>
</dbReference>
<dbReference type="Gene3D" id="4.10.400.10">
    <property type="entry name" value="Low-density Lipoprotein Receptor"/>
    <property type="match status" value="3"/>
</dbReference>
<dbReference type="PROSITE" id="PS00134">
    <property type="entry name" value="TRYPSIN_HIS"/>
    <property type="match status" value="1"/>
</dbReference>
<dbReference type="STRING" id="105785.A0A2J7QPV9"/>
<feature type="disulfide bond" evidence="13">
    <location>
        <begin position="1339"/>
        <end position="1403"/>
    </location>
</feature>
<reference evidence="22 23" key="1">
    <citation type="submission" date="2017-12" db="EMBL/GenBank/DDBJ databases">
        <title>Hemimetabolous genomes reveal molecular basis of termite eusociality.</title>
        <authorList>
            <person name="Harrison M.C."/>
            <person name="Jongepier E."/>
            <person name="Robertson H.M."/>
            <person name="Arning N."/>
            <person name="Bitard-Feildel T."/>
            <person name="Chao H."/>
            <person name="Childers C.P."/>
            <person name="Dinh H."/>
            <person name="Doddapaneni H."/>
            <person name="Dugan S."/>
            <person name="Gowin J."/>
            <person name="Greiner C."/>
            <person name="Han Y."/>
            <person name="Hu H."/>
            <person name="Hughes D.S.T."/>
            <person name="Huylmans A.-K."/>
            <person name="Kemena C."/>
            <person name="Kremer L.P.M."/>
            <person name="Lee S.L."/>
            <person name="Lopez-Ezquerra A."/>
            <person name="Mallet L."/>
            <person name="Monroy-Kuhn J.M."/>
            <person name="Moser A."/>
            <person name="Murali S.C."/>
            <person name="Muzny D.M."/>
            <person name="Otani S."/>
            <person name="Piulachs M.-D."/>
            <person name="Poelchau M."/>
            <person name="Qu J."/>
            <person name="Schaub F."/>
            <person name="Wada-Katsumata A."/>
            <person name="Worley K.C."/>
            <person name="Xie Q."/>
            <person name="Ylla G."/>
            <person name="Poulsen M."/>
            <person name="Gibbs R.A."/>
            <person name="Schal C."/>
            <person name="Richards S."/>
            <person name="Belles X."/>
            <person name="Korb J."/>
            <person name="Bornberg-Bauer E."/>
        </authorList>
    </citation>
    <scope>NUCLEOTIDE SEQUENCE [LARGE SCALE GENOMIC DNA]</scope>
    <source>
        <tissue evidence="22">Whole body</tissue>
    </source>
</reference>
<evidence type="ECO:0000256" key="12">
    <source>
        <dbReference type="PROSITE-ProRule" id="PRU00124"/>
    </source>
</evidence>
<dbReference type="InterPro" id="IPR036055">
    <property type="entry name" value="LDL_receptor-like_sf"/>
</dbReference>
<evidence type="ECO:0000259" key="19">
    <source>
        <dbReference type="PROSITE" id="PS50287"/>
    </source>
</evidence>
<evidence type="ECO:0000256" key="16">
    <source>
        <dbReference type="SAM" id="SignalP"/>
    </source>
</evidence>
<dbReference type="Pfam" id="PF00089">
    <property type="entry name" value="Trypsin"/>
    <property type="match status" value="1"/>
</dbReference>
<dbReference type="FunFam" id="3.10.250.10:FF:000026">
    <property type="entry name" value="Tequila, isoform D"/>
    <property type="match status" value="1"/>
</dbReference>
<dbReference type="PRINTS" id="PR00258">
    <property type="entry name" value="SPERACTRCPTR"/>
</dbReference>
<keyword evidence="6" id="KW-0677">Repeat</keyword>
<dbReference type="SMART" id="SM00034">
    <property type="entry name" value="CLECT"/>
    <property type="match status" value="1"/>
</dbReference>
<evidence type="ECO:0000256" key="14">
    <source>
        <dbReference type="RuleBase" id="RU363034"/>
    </source>
</evidence>
<dbReference type="GO" id="GO:0008061">
    <property type="term" value="F:chitin binding"/>
    <property type="evidence" value="ECO:0007669"/>
    <property type="project" value="InterPro"/>
</dbReference>
<dbReference type="Gene3D" id="3.50.4.10">
    <property type="entry name" value="Hepatocyte Growth Factor"/>
    <property type="match status" value="1"/>
</dbReference>
<feature type="region of interest" description="Disordered" evidence="15">
    <location>
        <begin position="553"/>
        <end position="583"/>
    </location>
</feature>
<feature type="chain" id="PRO_5014559396" description="Neurotrypsin" evidence="16">
    <location>
        <begin position="22"/>
        <end position="1711"/>
    </location>
</feature>
<dbReference type="SMART" id="SM00192">
    <property type="entry name" value="LDLa"/>
    <property type="match status" value="3"/>
</dbReference>
<dbReference type="Gene3D" id="2.40.20.10">
    <property type="entry name" value="Plasminogen Kringle 4"/>
    <property type="match status" value="1"/>
</dbReference>
<feature type="compositionally biased region" description="Low complexity" evidence="15">
    <location>
        <begin position="260"/>
        <end position="273"/>
    </location>
</feature>
<dbReference type="PROSITE" id="PS00420">
    <property type="entry name" value="SRCR_1"/>
    <property type="match status" value="1"/>
</dbReference>
<comment type="caution">
    <text evidence="13">Lacks conserved residue(s) required for the propagation of feature annotation.</text>
</comment>
<feature type="domain" description="Kringle" evidence="17">
    <location>
        <begin position="902"/>
        <end position="982"/>
    </location>
</feature>
<keyword evidence="23" id="KW-1185">Reference proteome</keyword>
<dbReference type="InterPro" id="IPR016186">
    <property type="entry name" value="C-type_lectin-like/link_sf"/>
</dbReference>
<dbReference type="Gene3D" id="2.40.10.10">
    <property type="entry name" value="Trypsin-like serine proteases"/>
    <property type="match status" value="1"/>
</dbReference>
<dbReference type="Pfam" id="PF00051">
    <property type="entry name" value="Kringle"/>
    <property type="match status" value="1"/>
</dbReference>
<dbReference type="InterPro" id="IPR018114">
    <property type="entry name" value="TRYPSIN_HIS"/>
</dbReference>
<feature type="compositionally biased region" description="Low complexity" evidence="15">
    <location>
        <begin position="553"/>
        <end position="571"/>
    </location>
</feature>
<dbReference type="SUPFAM" id="SSF57424">
    <property type="entry name" value="LDL receptor-like module"/>
    <property type="match status" value="3"/>
</dbReference>
<dbReference type="PROSITE" id="PS00021">
    <property type="entry name" value="KRINGLE_1"/>
    <property type="match status" value="1"/>
</dbReference>
<dbReference type="PANTHER" id="PTHR24252">
    <property type="entry name" value="ACROSIN-RELATED"/>
    <property type="match status" value="1"/>
</dbReference>
<dbReference type="InterPro" id="IPR038178">
    <property type="entry name" value="Kringle_sf"/>
</dbReference>
<feature type="disulfide bond" evidence="12">
    <location>
        <begin position="1017"/>
        <end position="1032"/>
    </location>
</feature>
<evidence type="ECO:0000313" key="22">
    <source>
        <dbReference type="EMBL" id="PNF30620.1"/>
    </source>
</evidence>
<keyword evidence="5 16" id="KW-0732">Signal</keyword>
<dbReference type="SMART" id="SM00020">
    <property type="entry name" value="Tryp_SPc"/>
    <property type="match status" value="1"/>
</dbReference>
<dbReference type="FunFam" id="4.10.400.10:FF:000065">
    <property type="entry name" value="Transmembrane protease serine 7"/>
    <property type="match status" value="1"/>
</dbReference>
<dbReference type="GO" id="GO:0004252">
    <property type="term" value="F:serine-type endopeptidase activity"/>
    <property type="evidence" value="ECO:0007669"/>
    <property type="project" value="InterPro"/>
</dbReference>
<dbReference type="PROSITE" id="PS50948">
    <property type="entry name" value="PAN"/>
    <property type="match status" value="1"/>
</dbReference>
<dbReference type="PROSITE" id="PS50070">
    <property type="entry name" value="KRINGLE_2"/>
    <property type="match status" value="1"/>
</dbReference>
<keyword evidence="4 14" id="KW-0645">Protease</keyword>
<dbReference type="PROSITE" id="PS50068">
    <property type="entry name" value="LDLRA_2"/>
    <property type="match status" value="3"/>
</dbReference>
<feature type="domain" description="SRCR" evidence="19">
    <location>
        <begin position="1314"/>
        <end position="1414"/>
    </location>
</feature>
<dbReference type="Pfam" id="PF00024">
    <property type="entry name" value="PAN_1"/>
    <property type="match status" value="1"/>
</dbReference>
<keyword evidence="9 13" id="KW-1015">Disulfide bond</keyword>
<feature type="domain" description="Apple" evidence="21">
    <location>
        <begin position="1032"/>
        <end position="1113"/>
    </location>
</feature>
<dbReference type="SUPFAM" id="SSF57625">
    <property type="entry name" value="Invertebrate chitin-binding proteins"/>
    <property type="match status" value="2"/>
</dbReference>
<dbReference type="Proteomes" id="UP000235965">
    <property type="component" value="Unassembled WGS sequence"/>
</dbReference>
<keyword evidence="10" id="KW-0325">Glycoprotein</keyword>
<dbReference type="CDD" id="cd00037">
    <property type="entry name" value="CLECT"/>
    <property type="match status" value="1"/>
</dbReference>
<dbReference type="Pfam" id="PF01607">
    <property type="entry name" value="CBM_14"/>
    <property type="match status" value="2"/>
</dbReference>
<dbReference type="InterPro" id="IPR001254">
    <property type="entry name" value="Trypsin_dom"/>
</dbReference>
<dbReference type="PANTHER" id="PTHR24252:SF7">
    <property type="entry name" value="HYALIN"/>
    <property type="match status" value="1"/>
</dbReference>
<evidence type="ECO:0000256" key="7">
    <source>
        <dbReference type="ARBA" id="ARBA00022801"/>
    </source>
</evidence>
<dbReference type="PRINTS" id="PR00018">
    <property type="entry name" value="KRINGLE"/>
</dbReference>